<dbReference type="eggNOG" id="COG2267">
    <property type="taxonomic scope" value="Bacteria"/>
</dbReference>
<dbReference type="SUPFAM" id="SSF53474">
    <property type="entry name" value="alpha/beta-Hydrolases"/>
    <property type="match status" value="1"/>
</dbReference>
<feature type="domain" description="AB hydrolase-1" evidence="1">
    <location>
        <begin position="23"/>
        <end position="252"/>
    </location>
</feature>
<organism evidence="2 3">
    <name type="scientific">marine gamma proteobacterium HTCC2143</name>
    <dbReference type="NCBI Taxonomy" id="247633"/>
    <lineage>
        <taxon>Bacteria</taxon>
        <taxon>Pseudomonadati</taxon>
        <taxon>Pseudomonadota</taxon>
        <taxon>Gammaproteobacteria</taxon>
        <taxon>Cellvibrionales</taxon>
        <taxon>Spongiibacteraceae</taxon>
        <taxon>BD1-7 clade</taxon>
    </lineage>
</organism>
<dbReference type="InterPro" id="IPR029058">
    <property type="entry name" value="AB_hydrolase_fold"/>
</dbReference>
<dbReference type="PANTHER" id="PTHR43194:SF2">
    <property type="entry name" value="PEROXISOMAL MEMBRANE PROTEIN LPX1"/>
    <property type="match status" value="1"/>
</dbReference>
<dbReference type="InterPro" id="IPR000073">
    <property type="entry name" value="AB_hydrolase_1"/>
</dbReference>
<proteinExistence type="predicted"/>
<gene>
    <name evidence="2" type="ORF">GP2143_03403</name>
</gene>
<dbReference type="OrthoDB" id="8680283at2"/>
<reference evidence="2 3" key="1">
    <citation type="journal article" date="2010" name="J. Bacteriol.">
        <title>Genome sequence of the oligotrophic marine Gammaproteobacterium HTCC2143, isolated from the Oregon Coast.</title>
        <authorList>
            <person name="Oh H.M."/>
            <person name="Kang I."/>
            <person name="Ferriera S."/>
            <person name="Giovannoni S.J."/>
            <person name="Cho J.C."/>
        </authorList>
    </citation>
    <scope>NUCLEOTIDE SEQUENCE [LARGE SCALE GENOMIC DNA]</scope>
    <source>
        <strain evidence="2 3">HTCC2143</strain>
    </source>
</reference>
<dbReference type="Proteomes" id="UP000004931">
    <property type="component" value="Unassembled WGS sequence"/>
</dbReference>
<dbReference type="InterPro" id="IPR050228">
    <property type="entry name" value="Carboxylesterase_BioH"/>
</dbReference>
<evidence type="ECO:0000259" key="1">
    <source>
        <dbReference type="Pfam" id="PF00561"/>
    </source>
</evidence>
<dbReference type="EMBL" id="AAVT01000004">
    <property type="protein sequence ID" value="EAW31135.1"/>
    <property type="molecule type" value="Genomic_DNA"/>
</dbReference>
<dbReference type="STRING" id="247633.GP2143_03403"/>
<name>A0YD32_9GAMM</name>
<evidence type="ECO:0000313" key="3">
    <source>
        <dbReference type="Proteomes" id="UP000004931"/>
    </source>
</evidence>
<accession>A0YD32</accession>
<dbReference type="Pfam" id="PF00561">
    <property type="entry name" value="Abhydrolase_1"/>
    <property type="match status" value="1"/>
</dbReference>
<keyword evidence="3" id="KW-1185">Reference proteome</keyword>
<dbReference type="Gene3D" id="3.40.50.1820">
    <property type="entry name" value="alpha/beta hydrolase"/>
    <property type="match status" value="1"/>
</dbReference>
<sequence length="268" mass="28371">MSHLPRENGKSIYYEDYGTGDSAIVLVHGWGATVRAWDYTLPGLVASGYRVVLLDHRGCGESSKDFSDMGVEAIASDVVALVEHLSIGSVVLNGWSLGGAVIVAAATQLGERCKGVVLTCGATPCYLQKPGYPHGGTDDILAETLTAMAADRVNFLAGLSSGICATEVSPQIVDWMYRMFLQSSPLAAQSLGALGPLDQREELAALQVPVLSFIGGLDAVVDPAVCRSVADYAKDVTLVECTASGHAPFIDEGELYHSELHRFIAKQL</sequence>
<comment type="caution">
    <text evidence="2">The sequence shown here is derived from an EMBL/GenBank/DDBJ whole genome shotgun (WGS) entry which is preliminary data.</text>
</comment>
<dbReference type="PANTHER" id="PTHR43194">
    <property type="entry name" value="HYDROLASE ALPHA/BETA FOLD FAMILY"/>
    <property type="match status" value="1"/>
</dbReference>
<dbReference type="ESTHER" id="9gamm-a0yd32">
    <property type="family name" value="Haloperoxidase"/>
</dbReference>
<evidence type="ECO:0000313" key="2">
    <source>
        <dbReference type="EMBL" id="EAW31135.1"/>
    </source>
</evidence>
<protein>
    <recommendedName>
        <fullName evidence="1">AB hydrolase-1 domain-containing protein</fullName>
    </recommendedName>
</protein>
<dbReference type="AlphaFoldDB" id="A0YD32"/>